<comment type="caution">
    <text evidence="3">The sequence shown here is derived from an EMBL/GenBank/DDBJ whole genome shotgun (WGS) entry which is preliminary data.</text>
</comment>
<feature type="chain" id="PRO_5041461315" description="Extracellular protein" evidence="2">
    <location>
        <begin position="27"/>
        <end position="716"/>
    </location>
</feature>
<protein>
    <recommendedName>
        <fullName evidence="5">Extracellular protein</fullName>
    </recommendedName>
</protein>
<dbReference type="SUPFAM" id="SSF49899">
    <property type="entry name" value="Concanavalin A-like lectins/glucanases"/>
    <property type="match status" value="1"/>
</dbReference>
<accession>A0AA41EQF6</accession>
<evidence type="ECO:0000256" key="1">
    <source>
        <dbReference type="SAM" id="MobiDB-lite"/>
    </source>
</evidence>
<reference evidence="3" key="2">
    <citation type="submission" date="2022-09" db="EMBL/GenBank/DDBJ databases">
        <title>Genome-inferred correspondence between phylogeny and metabolic traits in the wild Drosophila gut microbiome.</title>
        <authorList>
            <person name="Bueno E."/>
            <person name="Blow F."/>
            <person name="Douglas A.E."/>
        </authorList>
    </citation>
    <scope>NUCLEOTIDE SEQUENCE</scope>
    <source>
        <strain evidence="3">Dm-2019-70</strain>
    </source>
</reference>
<organism evidence="3 4">
    <name type="scientific">Levilactobacillus brevis</name>
    <name type="common">Lactobacillus brevis</name>
    <dbReference type="NCBI Taxonomy" id="1580"/>
    <lineage>
        <taxon>Bacteria</taxon>
        <taxon>Bacillati</taxon>
        <taxon>Bacillota</taxon>
        <taxon>Bacilli</taxon>
        <taxon>Lactobacillales</taxon>
        <taxon>Lactobacillaceae</taxon>
        <taxon>Levilactobacillus</taxon>
    </lineage>
</organism>
<dbReference type="Pfam" id="PF18483">
    <property type="entry name" value="Lectin_L-type_dom"/>
    <property type="match status" value="1"/>
</dbReference>
<dbReference type="Gene3D" id="2.60.120.200">
    <property type="match status" value="1"/>
</dbReference>
<feature type="region of interest" description="Disordered" evidence="1">
    <location>
        <begin position="267"/>
        <end position="286"/>
    </location>
</feature>
<dbReference type="InterPro" id="IPR013320">
    <property type="entry name" value="ConA-like_dom_sf"/>
</dbReference>
<dbReference type="Proteomes" id="UP000676478">
    <property type="component" value="Unassembled WGS sequence"/>
</dbReference>
<name>A0AA41EQF6_LEVBR</name>
<evidence type="ECO:0000256" key="2">
    <source>
        <dbReference type="SAM" id="SignalP"/>
    </source>
</evidence>
<sequence>MGMKRWFLGGLALVVAGLLGGPVAQADNNDLNNAISSAPQGLPLNDYFKLGTFSTSTGGGNSTKVIDSNRGDGTQLVQLTDTTNEVGTIWTADNYRLNLNQNATASMWLYFGYRTSSAGDGMAFVLQNDARGVDAIAKTTSGTVGDGETLGVWGVDDGITNPQIQSRAIQNSWALEFDSFSNTQSRKGSAFDTSIGSYPHIASNYPGAGLTYVTNNLSPDNPYVLMQHQGVIQNNSFNLLSNGAWHHVTMKWDAAAKTMTYSYNDKDPSTGNAQTPVGTKTVSIDPTKIDPNNTGYARWGFTGSTGTNWENNLVIFEQVPGVVNSSASVTATDLTADKVIAAGDTVTSGDQLQLAYKLNYDSGSQDWKNVVAKIAIPNNMTVSYAKMTYADGESELIDPSTISAQTLKYQLTRDLNGTNAPATITIIGNVMGVKNATTAVAAAKSTFNGSNALTNATTPNFMISAASNWNLRLFFGAVANGTKTSQIDLDGIKDTTITGHFTYSLTSTASDAGYGGTAGKAVTLRPTVNGQTQTSTTAGDGGTFSYTVPASLLLPGANTVTLYATYNGGTNVSDVIKATINVGSLAFSNVTSNIAFNAKLTGTSATIAPSSQPNISVVDTRVTGKYWALSANLTGLAASFPGEVVYQPGNGSVTTLSSQDAAIDTGSSAAITDVSKQWSSTWTDSSSKGLFLKIPSATTAGTYDGTITWSLKNAPS</sequence>
<feature type="signal peptide" evidence="2">
    <location>
        <begin position="1"/>
        <end position="26"/>
    </location>
</feature>
<reference evidence="3" key="1">
    <citation type="submission" date="2020-12" db="EMBL/GenBank/DDBJ databases">
        <authorList>
            <person name="Mcmullen J.G."/>
        </authorList>
    </citation>
    <scope>NUCLEOTIDE SEQUENCE</scope>
    <source>
        <strain evidence="3">Dm-2019-70</strain>
    </source>
</reference>
<evidence type="ECO:0000313" key="3">
    <source>
        <dbReference type="EMBL" id="MBS1010921.1"/>
    </source>
</evidence>
<dbReference type="EMBL" id="JAERKF010000010">
    <property type="protein sequence ID" value="MBS1010921.1"/>
    <property type="molecule type" value="Genomic_DNA"/>
</dbReference>
<keyword evidence="2" id="KW-0732">Signal</keyword>
<proteinExistence type="predicted"/>
<dbReference type="RefSeq" id="WP_211756653.1">
    <property type="nucleotide sequence ID" value="NZ_JAERKF010000010.1"/>
</dbReference>
<dbReference type="AlphaFoldDB" id="A0AA41EQF6"/>
<gene>
    <name evidence="3" type="ORF">JK167_08775</name>
</gene>
<evidence type="ECO:0008006" key="5">
    <source>
        <dbReference type="Google" id="ProtNLM"/>
    </source>
</evidence>
<evidence type="ECO:0000313" key="4">
    <source>
        <dbReference type="Proteomes" id="UP000676478"/>
    </source>
</evidence>